<evidence type="ECO:0000256" key="1">
    <source>
        <dbReference type="SAM" id="Phobius"/>
    </source>
</evidence>
<reference evidence="2" key="1">
    <citation type="submission" date="2021-01" db="EMBL/GenBank/DDBJ databases">
        <title>Genome public.</title>
        <authorList>
            <person name="Liu C."/>
            <person name="Sun Q."/>
        </authorList>
    </citation>
    <scope>NUCLEOTIDE SEQUENCE</scope>
    <source>
        <strain evidence="2">YIM B02565</strain>
    </source>
</reference>
<keyword evidence="1" id="KW-0472">Membrane</keyword>
<proteinExistence type="predicted"/>
<keyword evidence="3" id="KW-1185">Reference proteome</keyword>
<name>A0A937FDR8_9CLOT</name>
<protein>
    <submittedName>
        <fullName evidence="2">Uncharacterized protein</fullName>
    </submittedName>
</protein>
<keyword evidence="1" id="KW-1133">Transmembrane helix</keyword>
<feature type="transmembrane region" description="Helical" evidence="1">
    <location>
        <begin position="7"/>
        <end position="25"/>
    </location>
</feature>
<dbReference type="RefSeq" id="WP_202766346.1">
    <property type="nucleotide sequence ID" value="NZ_JAESWA010000017.1"/>
</dbReference>
<comment type="caution">
    <text evidence="2">The sequence shown here is derived from an EMBL/GenBank/DDBJ whole genome shotgun (WGS) entry which is preliminary data.</text>
</comment>
<dbReference type="AlphaFoldDB" id="A0A937FDR8"/>
<dbReference type="EMBL" id="JAESWA010000017">
    <property type="protein sequence ID" value="MBL4930970.1"/>
    <property type="molecule type" value="Genomic_DNA"/>
</dbReference>
<evidence type="ECO:0000313" key="2">
    <source>
        <dbReference type="EMBL" id="MBL4930970.1"/>
    </source>
</evidence>
<evidence type="ECO:0000313" key="3">
    <source>
        <dbReference type="Proteomes" id="UP000623681"/>
    </source>
</evidence>
<organism evidence="2 3">
    <name type="scientific">Clostridium paridis</name>
    <dbReference type="NCBI Taxonomy" id="2803863"/>
    <lineage>
        <taxon>Bacteria</taxon>
        <taxon>Bacillati</taxon>
        <taxon>Bacillota</taxon>
        <taxon>Clostridia</taxon>
        <taxon>Eubacteriales</taxon>
        <taxon>Clostridiaceae</taxon>
        <taxon>Clostridium</taxon>
    </lineage>
</organism>
<sequence length="70" mass="8338">MLGIIDSIQWICLFIEGCIFLYMYYNYRKNKNKKYDEIVIKKKTNQIVLVLLVIVNVILVVTKIIEVITR</sequence>
<accession>A0A937FDR8</accession>
<keyword evidence="1" id="KW-0812">Transmembrane</keyword>
<dbReference type="Proteomes" id="UP000623681">
    <property type="component" value="Unassembled WGS sequence"/>
</dbReference>
<gene>
    <name evidence="2" type="ORF">JK634_04070</name>
</gene>
<feature type="transmembrane region" description="Helical" evidence="1">
    <location>
        <begin position="46"/>
        <end position="65"/>
    </location>
</feature>